<comment type="caution">
    <text evidence="1">The sequence shown here is derived from an EMBL/GenBank/DDBJ whole genome shotgun (WGS) entry which is preliminary data.</text>
</comment>
<dbReference type="EMBL" id="MFEH01000002">
    <property type="protein sequence ID" value="OGE74073.1"/>
    <property type="molecule type" value="Genomic_DNA"/>
</dbReference>
<dbReference type="Proteomes" id="UP000177610">
    <property type="component" value="Unassembled WGS sequence"/>
</dbReference>
<proteinExistence type="predicted"/>
<dbReference type="STRING" id="1817821.A2717_00890"/>
<sequence length="105" mass="11986">MVQNLNIYKLIVLGLIVVLSASTIVLAFVNAKSEATTRQRIADVEKIEEALKIYFEVNGFYPQTDNGQPKDIELYLEFYPSYSNCSYTYERLAGGNDYKLNRCQS</sequence>
<dbReference type="Gene3D" id="3.30.700.10">
    <property type="entry name" value="Glycoprotein, Type 4 Pilin"/>
    <property type="match status" value="1"/>
</dbReference>
<gene>
    <name evidence="1" type="ORF">A2717_00890</name>
</gene>
<organism evidence="1 2">
    <name type="scientific">Candidatus Doudnabacteria bacterium RIFCSPHIGHO2_01_FULL_41_86</name>
    <dbReference type="NCBI Taxonomy" id="1817821"/>
    <lineage>
        <taxon>Bacteria</taxon>
        <taxon>Candidatus Doudnaibacteriota</taxon>
    </lineage>
</organism>
<reference evidence="1 2" key="1">
    <citation type="journal article" date="2016" name="Nat. Commun.">
        <title>Thousands of microbial genomes shed light on interconnected biogeochemical processes in an aquifer system.</title>
        <authorList>
            <person name="Anantharaman K."/>
            <person name="Brown C.T."/>
            <person name="Hug L.A."/>
            <person name="Sharon I."/>
            <person name="Castelle C.J."/>
            <person name="Probst A.J."/>
            <person name="Thomas B.C."/>
            <person name="Singh A."/>
            <person name="Wilkins M.J."/>
            <person name="Karaoz U."/>
            <person name="Brodie E.L."/>
            <person name="Williams K.H."/>
            <person name="Hubbard S.S."/>
            <person name="Banfield J.F."/>
        </authorList>
    </citation>
    <scope>NUCLEOTIDE SEQUENCE [LARGE SCALE GENOMIC DNA]</scope>
</reference>
<evidence type="ECO:0000313" key="1">
    <source>
        <dbReference type="EMBL" id="OGE74073.1"/>
    </source>
</evidence>
<name>A0A1F5N912_9BACT</name>
<dbReference type="AlphaFoldDB" id="A0A1F5N912"/>
<accession>A0A1F5N912</accession>
<protein>
    <recommendedName>
        <fullName evidence="3">Type II secretion system protein GspG C-terminal domain-containing protein</fullName>
    </recommendedName>
</protein>
<evidence type="ECO:0008006" key="3">
    <source>
        <dbReference type="Google" id="ProtNLM"/>
    </source>
</evidence>
<evidence type="ECO:0000313" key="2">
    <source>
        <dbReference type="Proteomes" id="UP000177610"/>
    </source>
</evidence>